<organism evidence="1 2">
    <name type="scientific">Ganoderma sinense ZZ0214-1</name>
    <dbReference type="NCBI Taxonomy" id="1077348"/>
    <lineage>
        <taxon>Eukaryota</taxon>
        <taxon>Fungi</taxon>
        <taxon>Dikarya</taxon>
        <taxon>Basidiomycota</taxon>
        <taxon>Agaricomycotina</taxon>
        <taxon>Agaricomycetes</taxon>
        <taxon>Polyporales</taxon>
        <taxon>Polyporaceae</taxon>
        <taxon>Ganoderma</taxon>
    </lineage>
</organism>
<dbReference type="Proteomes" id="UP000230002">
    <property type="component" value="Unassembled WGS sequence"/>
</dbReference>
<comment type="caution">
    <text evidence="1">The sequence shown here is derived from an EMBL/GenBank/DDBJ whole genome shotgun (WGS) entry which is preliminary data.</text>
</comment>
<dbReference type="OrthoDB" id="2752513at2759"/>
<protein>
    <submittedName>
        <fullName evidence="1">Uncharacterized protein</fullName>
    </submittedName>
</protein>
<evidence type="ECO:0000313" key="1">
    <source>
        <dbReference type="EMBL" id="PIL33262.1"/>
    </source>
</evidence>
<keyword evidence="2" id="KW-1185">Reference proteome</keyword>
<accession>A0A2G8SHM6</accession>
<dbReference type="SUPFAM" id="SSF82171">
    <property type="entry name" value="DPP6 N-terminal domain-like"/>
    <property type="match status" value="1"/>
</dbReference>
<dbReference type="EMBL" id="AYKW01000008">
    <property type="protein sequence ID" value="PIL33262.1"/>
    <property type="molecule type" value="Genomic_DNA"/>
</dbReference>
<gene>
    <name evidence="1" type="ORF">GSI_04712</name>
</gene>
<reference evidence="1 2" key="1">
    <citation type="journal article" date="2015" name="Sci. Rep.">
        <title>Chromosome-level genome map provides insights into diverse defense mechanisms in the medicinal fungus Ganoderma sinense.</title>
        <authorList>
            <person name="Zhu Y."/>
            <person name="Xu J."/>
            <person name="Sun C."/>
            <person name="Zhou S."/>
            <person name="Xu H."/>
            <person name="Nelson D.R."/>
            <person name="Qian J."/>
            <person name="Song J."/>
            <person name="Luo H."/>
            <person name="Xiang L."/>
            <person name="Li Y."/>
            <person name="Xu Z."/>
            <person name="Ji A."/>
            <person name="Wang L."/>
            <person name="Lu S."/>
            <person name="Hayward A."/>
            <person name="Sun W."/>
            <person name="Li X."/>
            <person name="Schwartz D.C."/>
            <person name="Wang Y."/>
            <person name="Chen S."/>
        </authorList>
    </citation>
    <scope>NUCLEOTIDE SEQUENCE [LARGE SCALE GENOMIC DNA]</scope>
    <source>
        <strain evidence="1 2">ZZ0214-1</strain>
    </source>
</reference>
<sequence>MSYEEHEITLSWPPGAVPEENEEVLVTALHWSGRNGGGSPALLIVGYMHHGIRGSASVSPDSKYIAVSDVFTGFHVYHLDNGKSFKHFEQEVSEERPVPVIWVHGGNAILGSSTIPKIMVWYVHTGSKRITLPIPGNSKVLAVTAYDDSNSDGQVFFIAGGTETKDHEFSVVIWRAEERKGPEFIADSDDESSSGPEPELTGAPGHHFAAWLLLGGLMVAGIAVGHKLAGSDIFS</sequence>
<name>A0A2G8SHM6_9APHY</name>
<evidence type="ECO:0000313" key="2">
    <source>
        <dbReference type="Proteomes" id="UP000230002"/>
    </source>
</evidence>
<dbReference type="STRING" id="1077348.A0A2G8SHM6"/>
<proteinExistence type="predicted"/>
<dbReference type="AlphaFoldDB" id="A0A2G8SHM6"/>